<keyword evidence="1" id="KW-0805">Transcription regulation</keyword>
<dbReference type="AlphaFoldDB" id="A0A9X2JBY7"/>
<dbReference type="PROSITE" id="PS00041">
    <property type="entry name" value="HTH_ARAC_FAMILY_1"/>
    <property type="match status" value="1"/>
</dbReference>
<dbReference type="SUPFAM" id="SSF46689">
    <property type="entry name" value="Homeodomain-like"/>
    <property type="match status" value="1"/>
</dbReference>
<dbReference type="InterPro" id="IPR018062">
    <property type="entry name" value="HTH_AraC-typ_CS"/>
</dbReference>
<gene>
    <name evidence="5" type="ORF">NF867_03650</name>
</gene>
<dbReference type="Proteomes" id="UP001155182">
    <property type="component" value="Unassembled WGS sequence"/>
</dbReference>
<dbReference type="InterPro" id="IPR020449">
    <property type="entry name" value="Tscrpt_reg_AraC-type_HTH"/>
</dbReference>
<feature type="domain" description="HTH araC/xylS-type" evidence="4">
    <location>
        <begin position="186"/>
        <end position="284"/>
    </location>
</feature>
<evidence type="ECO:0000256" key="1">
    <source>
        <dbReference type="ARBA" id="ARBA00023015"/>
    </source>
</evidence>
<evidence type="ECO:0000313" key="6">
    <source>
        <dbReference type="Proteomes" id="UP001155182"/>
    </source>
</evidence>
<dbReference type="PANTHER" id="PTHR43280:SF34">
    <property type="entry name" value="ARAC-FAMILY TRANSCRIPTIONAL REGULATOR"/>
    <property type="match status" value="1"/>
</dbReference>
<dbReference type="RefSeq" id="WP_252586188.1">
    <property type="nucleotide sequence ID" value="NZ_JAMWYS010000013.1"/>
</dbReference>
<accession>A0A9X2JBY7</accession>
<evidence type="ECO:0000256" key="3">
    <source>
        <dbReference type="ARBA" id="ARBA00023163"/>
    </source>
</evidence>
<dbReference type="InterPro" id="IPR018060">
    <property type="entry name" value="HTH_AraC"/>
</dbReference>
<dbReference type="InterPro" id="IPR009057">
    <property type="entry name" value="Homeodomain-like_sf"/>
</dbReference>
<evidence type="ECO:0000256" key="2">
    <source>
        <dbReference type="ARBA" id="ARBA00023125"/>
    </source>
</evidence>
<organism evidence="5 6">
    <name type="scientific">Solitalea agri</name>
    <dbReference type="NCBI Taxonomy" id="2953739"/>
    <lineage>
        <taxon>Bacteria</taxon>
        <taxon>Pseudomonadati</taxon>
        <taxon>Bacteroidota</taxon>
        <taxon>Sphingobacteriia</taxon>
        <taxon>Sphingobacteriales</taxon>
        <taxon>Sphingobacteriaceae</taxon>
        <taxon>Solitalea</taxon>
    </lineage>
</organism>
<keyword evidence="3" id="KW-0804">Transcription</keyword>
<dbReference type="PROSITE" id="PS01124">
    <property type="entry name" value="HTH_ARAC_FAMILY_2"/>
    <property type="match status" value="1"/>
</dbReference>
<keyword evidence="6" id="KW-1185">Reference proteome</keyword>
<evidence type="ECO:0000313" key="5">
    <source>
        <dbReference type="EMBL" id="MCO4291954.1"/>
    </source>
</evidence>
<dbReference type="PANTHER" id="PTHR43280">
    <property type="entry name" value="ARAC-FAMILY TRANSCRIPTIONAL REGULATOR"/>
    <property type="match status" value="1"/>
</dbReference>
<proteinExistence type="predicted"/>
<evidence type="ECO:0000259" key="4">
    <source>
        <dbReference type="PROSITE" id="PS01124"/>
    </source>
</evidence>
<comment type="caution">
    <text evidence="5">The sequence shown here is derived from an EMBL/GenBank/DDBJ whole genome shotgun (WGS) entry which is preliminary data.</text>
</comment>
<dbReference type="GO" id="GO:0043565">
    <property type="term" value="F:sequence-specific DNA binding"/>
    <property type="evidence" value="ECO:0007669"/>
    <property type="project" value="InterPro"/>
</dbReference>
<dbReference type="PRINTS" id="PR00032">
    <property type="entry name" value="HTHARAC"/>
</dbReference>
<name>A0A9X2JBY7_9SPHI</name>
<reference evidence="5" key="1">
    <citation type="submission" date="2022-06" db="EMBL/GenBank/DDBJ databases">
        <title>Solitalea sp. MAHUQ-68 isolated from rhizospheric soil.</title>
        <authorList>
            <person name="Huq M.A."/>
        </authorList>
    </citation>
    <scope>NUCLEOTIDE SEQUENCE</scope>
    <source>
        <strain evidence="5">MAHUQ-68</strain>
    </source>
</reference>
<dbReference type="Pfam" id="PF12833">
    <property type="entry name" value="HTH_18"/>
    <property type="match status" value="1"/>
</dbReference>
<dbReference type="SMART" id="SM00342">
    <property type="entry name" value="HTH_ARAC"/>
    <property type="match status" value="1"/>
</dbReference>
<keyword evidence="2" id="KW-0238">DNA-binding</keyword>
<protein>
    <submittedName>
        <fullName evidence="5">AraC family transcriptional regulator</fullName>
    </submittedName>
</protein>
<dbReference type="Gene3D" id="1.10.10.60">
    <property type="entry name" value="Homeodomain-like"/>
    <property type="match status" value="2"/>
</dbReference>
<sequence length="293" mass="33837">MKIIPFKIPKTEKDSFLLQEDHVSHFYDKLHQHSEVQLTLMLKSEGTLIAGDFIGSFYVDDLYLIGSNLPHVFKNEDRFYQNGKTEAHMISVFFDKESFGKDFLLLPETAGIRSFIYGLTNCYKITGETAERIKQKMLQLFKLEGFDRMLHLLSIINLMATSTEIVKLSNFKASKSYDASEGKRMNDILTFSIKQFHRKITIEEIAQVANMTPEAFCRYFKVCTRKTYLNFLNEIRITNACKLLINKDLTIAEISANSGFNNLSNFNRIFKKVTGLTPSLYLLKSQLQKARKE</sequence>
<dbReference type="GO" id="GO:0003700">
    <property type="term" value="F:DNA-binding transcription factor activity"/>
    <property type="evidence" value="ECO:0007669"/>
    <property type="project" value="InterPro"/>
</dbReference>
<dbReference type="EMBL" id="JAMWYS010000013">
    <property type="protein sequence ID" value="MCO4291954.1"/>
    <property type="molecule type" value="Genomic_DNA"/>
</dbReference>